<feature type="transmembrane region" description="Helical" evidence="7">
    <location>
        <begin position="26"/>
        <end position="44"/>
    </location>
</feature>
<evidence type="ECO:0000256" key="1">
    <source>
        <dbReference type="ARBA" id="ARBA00004141"/>
    </source>
</evidence>
<dbReference type="InterPro" id="IPR050291">
    <property type="entry name" value="CDF_Transporter"/>
</dbReference>
<dbReference type="NCBIfam" id="TIGR01297">
    <property type="entry name" value="CDF"/>
    <property type="match status" value="1"/>
</dbReference>
<accession>A0A1M4TED4</accession>
<comment type="similarity">
    <text evidence="2">Belongs to the cation diffusion facilitator (CDF) transporter (TC 2.A.4) family.</text>
</comment>
<sequence>MFTKYFLNLAAKGNHNYSDKDVRERIGYTAGLVGVFVNLLLSILKLAVGLTTSSIAVTADAFNNLSDTASSIMTVIGFKLSNVPPDKEHPYGHGRIEYLTALMIAFMVILVGFKFVKSSVDRIINPKVIVFQVIPFILLVISISLKIWLSIFNRKLGNKISSAALQATATDALGDVIITSVVAFSLLLSLFTNYPIDGYIGILVSTFILYSGFSLVKETVSHLIGKAPDKDLIDELMDEILSYDYILGAHDLIVHNYGPGKVMATIDVEIPFDIDVVTIHDIIDQAERELSERFNLHLVIHMDPVGFQSKETVEIMNKIKNRIKKDEFIKSMHDFNIIEQNDNKVVVFHVVVDGNKIDRQFSGEKYKEELAEIIKGINSALDCDIIVDTEY</sequence>
<dbReference type="Gene3D" id="3.30.70.1350">
    <property type="entry name" value="Cation efflux protein, cytoplasmic domain"/>
    <property type="match status" value="1"/>
</dbReference>
<keyword evidence="6 7" id="KW-0472">Membrane</keyword>
<dbReference type="GO" id="GO:0016020">
    <property type="term" value="C:membrane"/>
    <property type="evidence" value="ECO:0007669"/>
    <property type="project" value="UniProtKB-SubCell"/>
</dbReference>
<feature type="transmembrane region" description="Helical" evidence="7">
    <location>
        <begin position="96"/>
        <end position="116"/>
    </location>
</feature>
<dbReference type="RefSeq" id="WP_072973072.1">
    <property type="nucleotide sequence ID" value="NZ_FQTY01000002.1"/>
</dbReference>
<dbReference type="Gene3D" id="1.20.1510.10">
    <property type="entry name" value="Cation efflux protein transmembrane domain"/>
    <property type="match status" value="1"/>
</dbReference>
<evidence type="ECO:0000259" key="9">
    <source>
        <dbReference type="Pfam" id="PF16916"/>
    </source>
</evidence>
<dbReference type="PANTHER" id="PTHR43840">
    <property type="entry name" value="MITOCHONDRIAL METAL TRANSPORTER 1-RELATED"/>
    <property type="match status" value="1"/>
</dbReference>
<dbReference type="SUPFAM" id="SSF161111">
    <property type="entry name" value="Cation efflux protein transmembrane domain-like"/>
    <property type="match status" value="1"/>
</dbReference>
<proteinExistence type="inferred from homology"/>
<keyword evidence="11" id="KW-1185">Reference proteome</keyword>
<keyword evidence="4 7" id="KW-0812">Transmembrane</keyword>
<evidence type="ECO:0000256" key="6">
    <source>
        <dbReference type="ARBA" id="ARBA00023136"/>
    </source>
</evidence>
<comment type="subcellular location">
    <subcellularLocation>
        <location evidence="1">Membrane</location>
        <topology evidence="1">Multi-pass membrane protein</topology>
    </subcellularLocation>
</comment>
<gene>
    <name evidence="10" type="ORF">SAMN02745784_00638</name>
</gene>
<dbReference type="GO" id="GO:0008324">
    <property type="term" value="F:monoatomic cation transmembrane transporter activity"/>
    <property type="evidence" value="ECO:0007669"/>
    <property type="project" value="InterPro"/>
</dbReference>
<dbReference type="FunFam" id="1.20.1510.10:FF:000006">
    <property type="entry name" value="Divalent cation efflux transporter"/>
    <property type="match status" value="1"/>
</dbReference>
<dbReference type="GeneID" id="90996508"/>
<evidence type="ECO:0000313" key="11">
    <source>
        <dbReference type="Proteomes" id="UP000184114"/>
    </source>
</evidence>
<evidence type="ECO:0000313" key="10">
    <source>
        <dbReference type="EMBL" id="SHE42850.1"/>
    </source>
</evidence>
<dbReference type="InterPro" id="IPR036837">
    <property type="entry name" value="Cation_efflux_CTD_sf"/>
</dbReference>
<evidence type="ECO:0000256" key="3">
    <source>
        <dbReference type="ARBA" id="ARBA00022448"/>
    </source>
</evidence>
<dbReference type="AlphaFoldDB" id="A0A1M4TED4"/>
<evidence type="ECO:0000256" key="4">
    <source>
        <dbReference type="ARBA" id="ARBA00022692"/>
    </source>
</evidence>
<dbReference type="EMBL" id="FQTY01000002">
    <property type="protein sequence ID" value="SHE42850.1"/>
    <property type="molecule type" value="Genomic_DNA"/>
</dbReference>
<name>A0A1M4TED4_9FIRM</name>
<evidence type="ECO:0000256" key="5">
    <source>
        <dbReference type="ARBA" id="ARBA00022989"/>
    </source>
</evidence>
<dbReference type="InterPro" id="IPR027470">
    <property type="entry name" value="Cation_efflux_CTD"/>
</dbReference>
<dbReference type="InterPro" id="IPR027469">
    <property type="entry name" value="Cation_efflux_TMD_sf"/>
</dbReference>
<dbReference type="Pfam" id="PF16916">
    <property type="entry name" value="ZT_dimer"/>
    <property type="match status" value="1"/>
</dbReference>
<protein>
    <submittedName>
        <fullName evidence="10">Cation diffusion facilitator family transporter</fullName>
    </submittedName>
</protein>
<dbReference type="SUPFAM" id="SSF160240">
    <property type="entry name" value="Cation efflux protein cytoplasmic domain-like"/>
    <property type="match status" value="1"/>
</dbReference>
<dbReference type="PANTHER" id="PTHR43840:SF15">
    <property type="entry name" value="MITOCHONDRIAL METAL TRANSPORTER 1-RELATED"/>
    <property type="match status" value="1"/>
</dbReference>
<dbReference type="Pfam" id="PF01545">
    <property type="entry name" value="Cation_efflux"/>
    <property type="match status" value="1"/>
</dbReference>
<evidence type="ECO:0000256" key="2">
    <source>
        <dbReference type="ARBA" id="ARBA00008114"/>
    </source>
</evidence>
<dbReference type="InterPro" id="IPR002524">
    <property type="entry name" value="Cation_efflux"/>
</dbReference>
<evidence type="ECO:0000256" key="7">
    <source>
        <dbReference type="SAM" id="Phobius"/>
    </source>
</evidence>
<feature type="domain" description="Cation efflux protein cytoplasmic" evidence="9">
    <location>
        <begin position="228"/>
        <end position="304"/>
    </location>
</feature>
<reference evidence="11" key="1">
    <citation type="submission" date="2016-11" db="EMBL/GenBank/DDBJ databases">
        <authorList>
            <person name="Varghese N."/>
            <person name="Submissions S."/>
        </authorList>
    </citation>
    <scope>NUCLEOTIDE SEQUENCE [LARGE SCALE GENOMIC DNA]</scope>
    <source>
        <strain evidence="11">DSM 18095</strain>
    </source>
</reference>
<feature type="domain" description="Cation efflux protein transmembrane" evidence="8">
    <location>
        <begin position="32"/>
        <end position="224"/>
    </location>
</feature>
<keyword evidence="3" id="KW-0813">Transport</keyword>
<dbReference type="InterPro" id="IPR058533">
    <property type="entry name" value="Cation_efflux_TM"/>
</dbReference>
<keyword evidence="5 7" id="KW-1133">Transmembrane helix</keyword>
<organism evidence="10 11">
    <name type="scientific">Tissierella praeacuta DSM 18095</name>
    <dbReference type="NCBI Taxonomy" id="1123404"/>
    <lineage>
        <taxon>Bacteria</taxon>
        <taxon>Bacillati</taxon>
        <taxon>Bacillota</taxon>
        <taxon>Tissierellia</taxon>
        <taxon>Tissierellales</taxon>
        <taxon>Tissierellaceae</taxon>
        <taxon>Tissierella</taxon>
    </lineage>
</organism>
<evidence type="ECO:0000259" key="8">
    <source>
        <dbReference type="Pfam" id="PF01545"/>
    </source>
</evidence>
<feature type="transmembrane region" description="Helical" evidence="7">
    <location>
        <begin position="198"/>
        <end position="216"/>
    </location>
</feature>
<dbReference type="STRING" id="1123404.SAMN02745784_00638"/>
<feature type="transmembrane region" description="Helical" evidence="7">
    <location>
        <begin position="128"/>
        <end position="151"/>
    </location>
</feature>
<dbReference type="Proteomes" id="UP000184114">
    <property type="component" value="Unassembled WGS sequence"/>
</dbReference>